<evidence type="ECO:0000259" key="1">
    <source>
        <dbReference type="Pfam" id="PF01966"/>
    </source>
</evidence>
<dbReference type="EMBL" id="FNFB01000015">
    <property type="protein sequence ID" value="SDL08075.1"/>
    <property type="molecule type" value="Genomic_DNA"/>
</dbReference>
<evidence type="ECO:0000313" key="2">
    <source>
        <dbReference type="EMBL" id="SDL08075.1"/>
    </source>
</evidence>
<dbReference type="PANTHER" id="PTHR35569">
    <property type="entry name" value="CYANAMIDE HYDRATASE DDI2-RELATED"/>
    <property type="match status" value="1"/>
</dbReference>
<dbReference type="AlphaFoldDB" id="A0A1G9H5C8"/>
<name>A0A1G9H5C8_9ACTN</name>
<dbReference type="PANTHER" id="PTHR35569:SF1">
    <property type="entry name" value="CYANAMIDE HYDRATASE DDI2-RELATED"/>
    <property type="match status" value="1"/>
</dbReference>
<dbReference type="Proteomes" id="UP000198683">
    <property type="component" value="Unassembled WGS sequence"/>
</dbReference>
<dbReference type="CDD" id="cd00077">
    <property type="entry name" value="HDc"/>
    <property type="match status" value="1"/>
</dbReference>
<dbReference type="STRING" id="683260.SAMN05421874_11596"/>
<dbReference type="InterPro" id="IPR006674">
    <property type="entry name" value="HD_domain"/>
</dbReference>
<gene>
    <name evidence="2" type="ORF">SAMN05421874_11596</name>
</gene>
<protein>
    <submittedName>
        <fullName evidence="2">HD domain-containing protein</fullName>
    </submittedName>
</protein>
<dbReference type="Gene3D" id="1.10.3210.10">
    <property type="entry name" value="Hypothetical protein af1432"/>
    <property type="match status" value="1"/>
</dbReference>
<dbReference type="InterPro" id="IPR003607">
    <property type="entry name" value="HD/PDEase_dom"/>
</dbReference>
<sequence>MSVHVFQDMSEIVGSMSRGTVRRGPPTADAGAMAETIAGITIPDTKLVREVTEYIRDTEDDLLYHHSRRVFLFGALQGRVRGLRPDLELLYTGAMFHDIGLTEGYRESHLRFEVDGANAARDFLRQRGVTDGDVRKVWLGIALHTTPAVPEFLDPEIALVTAGVETDVLGIGYENITVGERAEVTTAHPRPDFKKRILKAFTEGNIHRPETTFGNVNADVLEHYMAGFQRTDFVKVILDNRWPE</sequence>
<keyword evidence="3" id="KW-1185">Reference proteome</keyword>
<accession>A0A1G9H5C8</accession>
<evidence type="ECO:0000313" key="3">
    <source>
        <dbReference type="Proteomes" id="UP000198683"/>
    </source>
</evidence>
<proteinExistence type="predicted"/>
<feature type="domain" description="HD" evidence="1">
    <location>
        <begin position="64"/>
        <end position="149"/>
    </location>
</feature>
<reference evidence="2 3" key="1">
    <citation type="submission" date="2016-10" db="EMBL/GenBank/DDBJ databases">
        <authorList>
            <person name="de Groot N.N."/>
        </authorList>
    </citation>
    <scope>NUCLEOTIDE SEQUENCE [LARGE SCALE GENOMIC DNA]</scope>
    <source>
        <strain evidence="2 3">CGMCC 4.5681</strain>
    </source>
</reference>
<organism evidence="2 3">
    <name type="scientific">Nonomuraea maritima</name>
    <dbReference type="NCBI Taxonomy" id="683260"/>
    <lineage>
        <taxon>Bacteria</taxon>
        <taxon>Bacillati</taxon>
        <taxon>Actinomycetota</taxon>
        <taxon>Actinomycetes</taxon>
        <taxon>Streptosporangiales</taxon>
        <taxon>Streptosporangiaceae</taxon>
        <taxon>Nonomuraea</taxon>
    </lineage>
</organism>
<dbReference type="Pfam" id="PF01966">
    <property type="entry name" value="HD"/>
    <property type="match status" value="1"/>
</dbReference>
<dbReference type="SUPFAM" id="SSF109604">
    <property type="entry name" value="HD-domain/PDEase-like"/>
    <property type="match status" value="1"/>
</dbReference>